<dbReference type="Proteomes" id="UP000242715">
    <property type="component" value="Unassembled WGS sequence"/>
</dbReference>
<dbReference type="AlphaFoldDB" id="A0A2Z6NP94"/>
<protein>
    <submittedName>
        <fullName evidence="1">Uncharacterized protein</fullName>
    </submittedName>
</protein>
<sequence length="142" mass="15402">MKVPSAVPNPTVTKHYVEKTTKGIPIPVVNVEDETDDREAVIAANDNKISSQAIPIIQAADRDAEITANGNNSQTAPFIQAAPAENQVQNFAPNLEKIPEHELIEQPVVEDNSLNNSQTAPLILYEVPETSGELATRNQKLP</sequence>
<name>A0A2Z6NP94_TRISU</name>
<evidence type="ECO:0000313" key="2">
    <source>
        <dbReference type="Proteomes" id="UP000242715"/>
    </source>
</evidence>
<accession>A0A2Z6NP94</accession>
<dbReference type="EMBL" id="DF974120">
    <property type="protein sequence ID" value="GAU45406.1"/>
    <property type="molecule type" value="Genomic_DNA"/>
</dbReference>
<gene>
    <name evidence="1" type="ORF">TSUD_134230</name>
</gene>
<proteinExistence type="predicted"/>
<reference evidence="2" key="1">
    <citation type="journal article" date="2017" name="Front. Plant Sci.">
        <title>Climate Clever Clovers: New Paradigm to Reduce the Environmental Footprint of Ruminants by Breeding Low Methanogenic Forages Utilizing Haplotype Variation.</title>
        <authorList>
            <person name="Kaur P."/>
            <person name="Appels R."/>
            <person name="Bayer P.E."/>
            <person name="Keeble-Gagnere G."/>
            <person name="Wang J."/>
            <person name="Hirakawa H."/>
            <person name="Shirasawa K."/>
            <person name="Vercoe P."/>
            <person name="Stefanova K."/>
            <person name="Durmic Z."/>
            <person name="Nichols P."/>
            <person name="Revell C."/>
            <person name="Isobe S.N."/>
            <person name="Edwards D."/>
            <person name="Erskine W."/>
        </authorList>
    </citation>
    <scope>NUCLEOTIDE SEQUENCE [LARGE SCALE GENOMIC DNA]</scope>
    <source>
        <strain evidence="2">cv. Daliak</strain>
    </source>
</reference>
<organism evidence="1 2">
    <name type="scientific">Trifolium subterraneum</name>
    <name type="common">Subterranean clover</name>
    <dbReference type="NCBI Taxonomy" id="3900"/>
    <lineage>
        <taxon>Eukaryota</taxon>
        <taxon>Viridiplantae</taxon>
        <taxon>Streptophyta</taxon>
        <taxon>Embryophyta</taxon>
        <taxon>Tracheophyta</taxon>
        <taxon>Spermatophyta</taxon>
        <taxon>Magnoliopsida</taxon>
        <taxon>eudicotyledons</taxon>
        <taxon>Gunneridae</taxon>
        <taxon>Pentapetalae</taxon>
        <taxon>rosids</taxon>
        <taxon>fabids</taxon>
        <taxon>Fabales</taxon>
        <taxon>Fabaceae</taxon>
        <taxon>Papilionoideae</taxon>
        <taxon>50 kb inversion clade</taxon>
        <taxon>NPAAA clade</taxon>
        <taxon>Hologalegina</taxon>
        <taxon>IRL clade</taxon>
        <taxon>Trifolieae</taxon>
        <taxon>Trifolium</taxon>
    </lineage>
</organism>
<evidence type="ECO:0000313" key="1">
    <source>
        <dbReference type="EMBL" id="GAU45406.1"/>
    </source>
</evidence>
<keyword evidence="2" id="KW-1185">Reference proteome</keyword>